<dbReference type="Gene3D" id="3.90.180.10">
    <property type="entry name" value="Medium-chain alcohol dehydrogenases, catalytic domain"/>
    <property type="match status" value="2"/>
</dbReference>
<feature type="domain" description="Alcohol dehydrogenase-like N-terminal" evidence="7">
    <location>
        <begin position="27"/>
        <end position="123"/>
    </location>
</feature>
<evidence type="ECO:0000256" key="1">
    <source>
        <dbReference type="ARBA" id="ARBA00001947"/>
    </source>
</evidence>
<evidence type="ECO:0000256" key="3">
    <source>
        <dbReference type="ARBA" id="ARBA00022723"/>
    </source>
</evidence>
<dbReference type="SUPFAM" id="SSF50129">
    <property type="entry name" value="GroES-like"/>
    <property type="match status" value="1"/>
</dbReference>
<dbReference type="PANTHER" id="PTHR43350">
    <property type="entry name" value="NAD-DEPENDENT ALCOHOL DEHYDROGENASE"/>
    <property type="match status" value="1"/>
</dbReference>
<evidence type="ECO:0000256" key="2">
    <source>
        <dbReference type="ARBA" id="ARBA00008072"/>
    </source>
</evidence>
<reference evidence="8" key="1">
    <citation type="submission" date="2019-09" db="EMBL/GenBank/DDBJ databases">
        <title>Characterisation of the sponge microbiome using genome-centric metagenomics.</title>
        <authorList>
            <person name="Engelberts J.P."/>
            <person name="Robbins S.J."/>
            <person name="De Goeij J.M."/>
            <person name="Aranda M."/>
            <person name="Bell S.C."/>
            <person name="Webster N.S."/>
        </authorList>
    </citation>
    <scope>NUCLEOTIDE SEQUENCE</scope>
    <source>
        <strain evidence="8">SB0662_bin_9</strain>
    </source>
</reference>
<dbReference type="SUPFAM" id="SSF51735">
    <property type="entry name" value="NAD(P)-binding Rossmann-fold domains"/>
    <property type="match status" value="1"/>
</dbReference>
<dbReference type="Pfam" id="PF08240">
    <property type="entry name" value="ADH_N"/>
    <property type="match status" value="1"/>
</dbReference>
<comment type="similarity">
    <text evidence="2">Belongs to the zinc-containing alcohol dehydrogenase family.</text>
</comment>
<keyword evidence="4" id="KW-0862">Zinc</keyword>
<evidence type="ECO:0000259" key="7">
    <source>
        <dbReference type="Pfam" id="PF08240"/>
    </source>
</evidence>
<dbReference type="InterPro" id="IPR036291">
    <property type="entry name" value="NAD(P)-bd_dom_sf"/>
</dbReference>
<gene>
    <name evidence="8" type="ORF">F4Y08_03560</name>
</gene>
<comment type="cofactor">
    <cofactor evidence="1">
        <name>Zn(2+)</name>
        <dbReference type="ChEBI" id="CHEBI:29105"/>
    </cofactor>
</comment>
<evidence type="ECO:0000256" key="4">
    <source>
        <dbReference type="ARBA" id="ARBA00022833"/>
    </source>
</evidence>
<dbReference type="InterPro" id="IPR013149">
    <property type="entry name" value="ADH-like_C"/>
</dbReference>
<dbReference type="EMBL" id="VXPY01000019">
    <property type="protein sequence ID" value="MYD89405.1"/>
    <property type="molecule type" value="Genomic_DNA"/>
</dbReference>
<dbReference type="GO" id="GO:0016491">
    <property type="term" value="F:oxidoreductase activity"/>
    <property type="evidence" value="ECO:0007669"/>
    <property type="project" value="UniProtKB-KW"/>
</dbReference>
<dbReference type="AlphaFoldDB" id="A0A6B1DRG4"/>
<keyword evidence="5" id="KW-0560">Oxidoreductase</keyword>
<evidence type="ECO:0000256" key="5">
    <source>
        <dbReference type="ARBA" id="ARBA00023002"/>
    </source>
</evidence>
<evidence type="ECO:0000313" key="8">
    <source>
        <dbReference type="EMBL" id="MYD89405.1"/>
    </source>
</evidence>
<dbReference type="Pfam" id="PF00107">
    <property type="entry name" value="ADH_zinc_N"/>
    <property type="match status" value="1"/>
</dbReference>
<dbReference type="Gene3D" id="3.40.50.720">
    <property type="entry name" value="NAD(P)-binding Rossmann-like Domain"/>
    <property type="match status" value="1"/>
</dbReference>
<comment type="caution">
    <text evidence="8">The sequence shown here is derived from an EMBL/GenBank/DDBJ whole genome shotgun (WGS) entry which is preliminary data.</text>
</comment>
<keyword evidence="3" id="KW-0479">Metal-binding</keyword>
<organism evidence="8">
    <name type="scientific">Caldilineaceae bacterium SB0662_bin_9</name>
    <dbReference type="NCBI Taxonomy" id="2605258"/>
    <lineage>
        <taxon>Bacteria</taxon>
        <taxon>Bacillati</taxon>
        <taxon>Chloroflexota</taxon>
        <taxon>Caldilineae</taxon>
        <taxon>Caldilineales</taxon>
        <taxon>Caldilineaceae</taxon>
    </lineage>
</organism>
<dbReference type="InterPro" id="IPR013154">
    <property type="entry name" value="ADH-like_N"/>
</dbReference>
<name>A0A6B1DRG4_9CHLR</name>
<dbReference type="GO" id="GO:0046872">
    <property type="term" value="F:metal ion binding"/>
    <property type="evidence" value="ECO:0007669"/>
    <property type="project" value="UniProtKB-KW"/>
</dbReference>
<evidence type="ECO:0000259" key="6">
    <source>
        <dbReference type="Pfam" id="PF00107"/>
    </source>
</evidence>
<feature type="domain" description="Alcohol dehydrogenase-like C-terminal" evidence="6">
    <location>
        <begin position="163"/>
        <end position="268"/>
    </location>
</feature>
<sequence>MKATAVYVNEDKTFHVGTFPIPDLAGDEVLIRTHYSGISVGTEFTAVRGTRYYGEFPMILGYQGTGRIEAVGPEAERFRPGDPVYFRTSTMPMEVDGKEVLQRSGTWASHVIHSEKQRVEPLPAGVDGATASMFVMPAVGLNAVDMAGVRMGDWVAVQGVGLIGLGVVAACFLRGAKPIAIDMMPNRLDLARQFGAAAVVNPADGDVLEQVRAIAGSDGVDVSFEGTGVGSLIDQAISLVRMHGKFVYLAVYGEAPVATRFMPAHHRRLTAYYPCDDGLEPCREAVLNQMALGVLPWHKTISHKIPVEDMPEWCARILNRQTPELLGSVIDWQVPNPV</sequence>
<accession>A0A6B1DRG4</accession>
<proteinExistence type="inferred from homology"/>
<dbReference type="InterPro" id="IPR011032">
    <property type="entry name" value="GroES-like_sf"/>
</dbReference>
<protein>
    <submittedName>
        <fullName evidence="8">Zinc-binding dehydrogenase</fullName>
    </submittedName>
</protein>
<dbReference type="PANTHER" id="PTHR43350:SF19">
    <property type="entry name" value="D-GULOSIDE 3-DEHYDROGENASE"/>
    <property type="match status" value="1"/>
</dbReference>